<dbReference type="Proteomes" id="UP000694620">
    <property type="component" value="Chromosome 2"/>
</dbReference>
<keyword evidence="1" id="KW-0677">Repeat</keyword>
<dbReference type="SUPFAM" id="SSF48403">
    <property type="entry name" value="Ankyrin repeat"/>
    <property type="match status" value="1"/>
</dbReference>
<dbReference type="Pfam" id="PF12796">
    <property type="entry name" value="Ank_2"/>
    <property type="match status" value="1"/>
</dbReference>
<dbReference type="PANTHER" id="PTHR24171:SF9">
    <property type="entry name" value="ANKYRIN REPEAT DOMAIN-CONTAINING PROTEIN 39"/>
    <property type="match status" value="1"/>
</dbReference>
<dbReference type="Ensembl" id="ENSECRT00000015777.1">
    <property type="protein sequence ID" value="ENSECRP00000015500.1"/>
    <property type="gene ID" value="ENSECRG00000010331.1"/>
</dbReference>
<dbReference type="SMART" id="SM00248">
    <property type="entry name" value="ANK"/>
    <property type="match status" value="2"/>
</dbReference>
<evidence type="ECO:0000313" key="4">
    <source>
        <dbReference type="Ensembl" id="ENSECRP00000015500.1"/>
    </source>
</evidence>
<dbReference type="PANTHER" id="PTHR24171">
    <property type="entry name" value="ANKYRIN REPEAT DOMAIN-CONTAINING PROTEIN 39-RELATED"/>
    <property type="match status" value="1"/>
</dbReference>
<name>A0A8C4SE25_ERPCA</name>
<dbReference type="PRINTS" id="PR01415">
    <property type="entry name" value="ANKYRIN"/>
</dbReference>
<dbReference type="PROSITE" id="PS50088">
    <property type="entry name" value="ANK_REPEAT"/>
    <property type="match status" value="2"/>
</dbReference>
<evidence type="ECO:0000256" key="1">
    <source>
        <dbReference type="ARBA" id="ARBA00022737"/>
    </source>
</evidence>
<accession>A0A8C4SE25</accession>
<keyword evidence="2 3" id="KW-0040">ANK repeat</keyword>
<dbReference type="AlphaFoldDB" id="A0A8C4SE25"/>
<dbReference type="InterPro" id="IPR002110">
    <property type="entry name" value="Ankyrin_rpt"/>
</dbReference>
<feature type="repeat" description="ANK" evidence="3">
    <location>
        <begin position="61"/>
        <end position="94"/>
    </location>
</feature>
<dbReference type="GeneTree" id="ENSGT00940000174128"/>
<evidence type="ECO:0000313" key="5">
    <source>
        <dbReference type="Proteomes" id="UP000694620"/>
    </source>
</evidence>
<protein>
    <submittedName>
        <fullName evidence="4">Uncharacterized protein</fullName>
    </submittedName>
</protein>
<keyword evidence="5" id="KW-1185">Reference proteome</keyword>
<feature type="repeat" description="ANK" evidence="3">
    <location>
        <begin position="28"/>
        <end position="60"/>
    </location>
</feature>
<evidence type="ECO:0000256" key="3">
    <source>
        <dbReference type="PROSITE-ProRule" id="PRU00023"/>
    </source>
</evidence>
<proteinExistence type="predicted"/>
<reference evidence="4" key="1">
    <citation type="submission" date="2021-06" db="EMBL/GenBank/DDBJ databases">
        <authorList>
            <consortium name="Wellcome Sanger Institute Data Sharing"/>
        </authorList>
    </citation>
    <scope>NUCLEOTIDE SEQUENCE [LARGE SCALE GENOMIC DNA]</scope>
</reference>
<reference evidence="4" key="3">
    <citation type="submission" date="2025-09" db="UniProtKB">
        <authorList>
            <consortium name="Ensembl"/>
        </authorList>
    </citation>
    <scope>IDENTIFICATION</scope>
</reference>
<dbReference type="Gene3D" id="1.25.40.20">
    <property type="entry name" value="Ankyrin repeat-containing domain"/>
    <property type="match status" value="2"/>
</dbReference>
<evidence type="ECO:0000256" key="2">
    <source>
        <dbReference type="ARBA" id="ARBA00023043"/>
    </source>
</evidence>
<dbReference type="InterPro" id="IPR036770">
    <property type="entry name" value="Ankyrin_rpt-contain_sf"/>
</dbReference>
<organism evidence="4 5">
    <name type="scientific">Erpetoichthys calabaricus</name>
    <name type="common">Rope fish</name>
    <name type="synonym">Calamoichthys calabaricus</name>
    <dbReference type="NCBI Taxonomy" id="27687"/>
    <lineage>
        <taxon>Eukaryota</taxon>
        <taxon>Metazoa</taxon>
        <taxon>Chordata</taxon>
        <taxon>Craniata</taxon>
        <taxon>Vertebrata</taxon>
        <taxon>Euteleostomi</taxon>
        <taxon>Actinopterygii</taxon>
        <taxon>Polypteriformes</taxon>
        <taxon>Polypteridae</taxon>
        <taxon>Erpetoichthys</taxon>
    </lineage>
</organism>
<dbReference type="PROSITE" id="PS50297">
    <property type="entry name" value="ANK_REP_REGION"/>
    <property type="match status" value="2"/>
</dbReference>
<reference evidence="4" key="2">
    <citation type="submission" date="2025-08" db="UniProtKB">
        <authorList>
            <consortium name="Ensembl"/>
        </authorList>
    </citation>
    <scope>IDENTIFICATION</scope>
</reference>
<sequence length="146" mass="15969">PHIINCNKYVQRQLLLNKGAAVNAVDKDLATPLHLAAGCGSCVAVGLLIQHGASLHSKDLLHMTPLHYSALKGSSETLIKLLLDNGADPSLESQWKETPADLAAQQKHRHVTQVLEAHTKMQTRWLLMIPHCSGILRSNPSLHVEK</sequence>